<dbReference type="Proteomes" id="UP000051749">
    <property type="component" value="Unassembled WGS sequence"/>
</dbReference>
<dbReference type="PANTHER" id="PTHR30576:SF0">
    <property type="entry name" value="UNDECAPRENYL-PHOSPHATE N-ACETYLGALACTOSAMINYL 1-PHOSPHATE TRANSFERASE-RELATED"/>
    <property type="match status" value="1"/>
</dbReference>
<protein>
    <submittedName>
        <fullName evidence="4 5">Sugar transferase</fullName>
    </submittedName>
</protein>
<dbReference type="RefSeq" id="WP_057807702.1">
    <property type="nucleotide sequence ID" value="NZ_BJYP01000025.1"/>
</dbReference>
<dbReference type="Proteomes" id="UP000182818">
    <property type="component" value="Unassembled WGS sequence"/>
</dbReference>
<reference evidence="5 7" key="2">
    <citation type="submission" date="2016-10" db="EMBL/GenBank/DDBJ databases">
        <authorList>
            <person name="Varghese N."/>
            <person name="Submissions S."/>
        </authorList>
    </citation>
    <scope>NUCLEOTIDE SEQUENCE [LARGE SCALE GENOMIC DNA]</scope>
    <source>
        <strain evidence="5 7">CGMCC 1.3889</strain>
    </source>
</reference>
<feature type="domain" description="Bacterial sugar transferase" evidence="3">
    <location>
        <begin position="33"/>
        <end position="213"/>
    </location>
</feature>
<evidence type="ECO:0000313" key="5">
    <source>
        <dbReference type="EMBL" id="SER60976.1"/>
    </source>
</evidence>
<evidence type="ECO:0000313" key="4">
    <source>
        <dbReference type="EMBL" id="KRN81477.1"/>
    </source>
</evidence>
<evidence type="ECO:0000256" key="1">
    <source>
        <dbReference type="ARBA" id="ARBA00006464"/>
    </source>
</evidence>
<accession>A0A0R2K2M0</accession>
<comment type="similarity">
    <text evidence="1">Belongs to the bacterial sugar transferase family.</text>
</comment>
<dbReference type="EMBL" id="FOGK01000011">
    <property type="protein sequence ID" value="SER60976.1"/>
    <property type="molecule type" value="Genomic_DNA"/>
</dbReference>
<dbReference type="EMBL" id="JQBY01000027">
    <property type="protein sequence ID" value="KRN81477.1"/>
    <property type="molecule type" value="Genomic_DNA"/>
</dbReference>
<dbReference type="AlphaFoldDB" id="A0A0R2K2M0"/>
<evidence type="ECO:0000313" key="7">
    <source>
        <dbReference type="Proteomes" id="UP000182818"/>
    </source>
</evidence>
<comment type="caution">
    <text evidence="4">The sequence shown here is derived from an EMBL/GenBank/DDBJ whole genome shotgun (WGS) entry which is preliminary data.</text>
</comment>
<evidence type="ECO:0000313" key="6">
    <source>
        <dbReference type="Proteomes" id="UP000051749"/>
    </source>
</evidence>
<keyword evidence="2" id="KW-0472">Membrane</keyword>
<dbReference type="InterPro" id="IPR003362">
    <property type="entry name" value="Bact_transf"/>
</dbReference>
<dbReference type="PANTHER" id="PTHR30576">
    <property type="entry name" value="COLANIC BIOSYNTHESIS UDP-GLUCOSE LIPID CARRIER TRANSFERASE"/>
    <property type="match status" value="1"/>
</dbReference>
<gene>
    <name evidence="4" type="ORF">IV87_GL001171</name>
    <name evidence="5" type="ORF">SAMN04487973_11116</name>
</gene>
<keyword evidence="7" id="KW-1185">Reference proteome</keyword>
<dbReference type="PATRIC" id="fig|319653.3.peg.1186"/>
<dbReference type="GO" id="GO:0016780">
    <property type="term" value="F:phosphotransferase activity, for other substituted phosphate groups"/>
    <property type="evidence" value="ECO:0007669"/>
    <property type="project" value="TreeGrafter"/>
</dbReference>
<organism evidence="4 6">
    <name type="scientific">Pediococcus ethanolidurans</name>
    <dbReference type="NCBI Taxonomy" id="319653"/>
    <lineage>
        <taxon>Bacteria</taxon>
        <taxon>Bacillati</taxon>
        <taxon>Bacillota</taxon>
        <taxon>Bacilli</taxon>
        <taxon>Lactobacillales</taxon>
        <taxon>Lactobacillaceae</taxon>
        <taxon>Pediococcus</taxon>
    </lineage>
</organism>
<dbReference type="STRING" id="319653.SAMN04487973_11116"/>
<dbReference type="Pfam" id="PF02397">
    <property type="entry name" value="Bac_transf"/>
    <property type="match status" value="1"/>
</dbReference>
<sequence length="219" mass="25217">MEEHLEKNVNSITQENFVDKLNQPLQNSYLPVKRMFDVIFSFLLLIPGSLLILIFMMLLKLETPGKSFYRQKRVGIMGKTIMVTKLRSMYSDAESKSGAVWAKKNDSRITRVGHFMRRTRIDELPQLWSVIKGDMSLIGPRPERPNFTQQFSEEVEGFEQRLIVRPGLSGYAQVHGGYDDDPQKKLINDLYYIKHISFTTDLKIVFATVRVVLTGDGAR</sequence>
<keyword evidence="4" id="KW-0808">Transferase</keyword>
<evidence type="ECO:0000259" key="3">
    <source>
        <dbReference type="Pfam" id="PF02397"/>
    </source>
</evidence>
<proteinExistence type="inferred from homology"/>
<name>A0A0R2K2M0_9LACO</name>
<feature type="transmembrane region" description="Helical" evidence="2">
    <location>
        <begin position="38"/>
        <end position="59"/>
    </location>
</feature>
<dbReference type="OrthoDB" id="9808602at2"/>
<evidence type="ECO:0000256" key="2">
    <source>
        <dbReference type="SAM" id="Phobius"/>
    </source>
</evidence>
<keyword evidence="2" id="KW-0812">Transmembrane</keyword>
<dbReference type="GeneID" id="76044356"/>
<reference evidence="4 6" key="1">
    <citation type="journal article" date="2015" name="Genome Announc.">
        <title>Expanding the biotechnology potential of lactobacilli through comparative genomics of 213 strains and associated genera.</title>
        <authorList>
            <person name="Sun Z."/>
            <person name="Harris H.M."/>
            <person name="McCann A."/>
            <person name="Guo C."/>
            <person name="Argimon S."/>
            <person name="Zhang W."/>
            <person name="Yang X."/>
            <person name="Jeffery I.B."/>
            <person name="Cooney J.C."/>
            <person name="Kagawa T.F."/>
            <person name="Liu W."/>
            <person name="Song Y."/>
            <person name="Salvetti E."/>
            <person name="Wrobel A."/>
            <person name="Rasinkangas P."/>
            <person name="Parkhill J."/>
            <person name="Rea M.C."/>
            <person name="O'Sullivan O."/>
            <person name="Ritari J."/>
            <person name="Douillard F.P."/>
            <person name="Paul Ross R."/>
            <person name="Yang R."/>
            <person name="Briner A.E."/>
            <person name="Felis G.E."/>
            <person name="de Vos W.M."/>
            <person name="Barrangou R."/>
            <person name="Klaenhammer T.R."/>
            <person name="Caufield P.W."/>
            <person name="Cui Y."/>
            <person name="Zhang H."/>
            <person name="O'Toole P.W."/>
        </authorList>
    </citation>
    <scope>NUCLEOTIDE SEQUENCE [LARGE SCALE GENOMIC DNA]</scope>
    <source>
        <strain evidence="4 6">DSM 22301</strain>
    </source>
</reference>
<keyword evidence="2" id="KW-1133">Transmembrane helix</keyword>